<evidence type="ECO:0000313" key="7">
    <source>
        <dbReference type="Proteomes" id="UP000660729"/>
    </source>
</evidence>
<dbReference type="GO" id="GO:0046873">
    <property type="term" value="F:metal ion transmembrane transporter activity"/>
    <property type="evidence" value="ECO:0007669"/>
    <property type="project" value="InterPro"/>
</dbReference>
<dbReference type="Gene3D" id="1.20.58.340">
    <property type="entry name" value="Magnesium transport protein CorA, transmembrane region"/>
    <property type="match status" value="1"/>
</dbReference>
<dbReference type="OrthoDB" id="3231000at2759"/>
<dbReference type="SUPFAM" id="SSF144083">
    <property type="entry name" value="Magnesium transport protein CorA, transmembrane region"/>
    <property type="match status" value="1"/>
</dbReference>
<comment type="caution">
    <text evidence="6">The sequence shown here is derived from an EMBL/GenBank/DDBJ whole genome shotgun (WGS) entry which is preliminary data.</text>
</comment>
<dbReference type="AlphaFoldDB" id="A0A8H6RWB0"/>
<evidence type="ECO:0000256" key="3">
    <source>
        <dbReference type="ARBA" id="ARBA00022989"/>
    </source>
</evidence>
<name>A0A8H6RWB0_9PEZI</name>
<dbReference type="GO" id="GO:0016020">
    <property type="term" value="C:membrane"/>
    <property type="evidence" value="ECO:0007669"/>
    <property type="project" value="UniProtKB-SubCell"/>
</dbReference>
<keyword evidence="3 5" id="KW-1133">Transmembrane helix</keyword>
<comment type="subcellular location">
    <subcellularLocation>
        <location evidence="1">Membrane</location>
        <topology evidence="1">Multi-pass membrane protein</topology>
    </subcellularLocation>
</comment>
<dbReference type="Proteomes" id="UP000660729">
    <property type="component" value="Unassembled WGS sequence"/>
</dbReference>
<sequence>MPTTAGPFTFQQYQYAEALQMIVRDCVKNGPTTLYPHLAQLPTLVTIARDYGGHWQSQNIDNVGLDQIRDLRSGLVIISNIDLQTLVSLGAEYDIERTFFLHHVLRKQPYLRGLGTALQEPCRKCWHIDCERGGRYRAVDFSLRQDGDDNILRPAMLQSDDVGHIRLSCTRLTDEKYLVLADGHSFDRFWFQSGTLSKKLHAVLPQAAPLADTPSFSMSNLVLGFFAGPWNRRLGKRLIETLQDEPSPTDTDSHRVALGGFCWLLSLASLNLTLSLAGSQVIALSYDAISKPEMSTLAQLNECRAHIQYFRDHLNYRLRTTSYASRNWLQEQHAEIMNVEPALKQGDHFYAKSADDQVLAIKSQLDDYMRSLDASFQLLIGAITVTDSAINKKQAERSTMLTLMAAIYLPLSLATSVFGMNIRELSGSTPWWAVIVAIAVVFFPSATFLIYLFTKEKVTRWRSRQEIEV</sequence>
<proteinExistence type="predicted"/>
<keyword evidence="7" id="KW-1185">Reference proteome</keyword>
<keyword evidence="2 5" id="KW-0812">Transmembrane</keyword>
<dbReference type="InterPro" id="IPR045863">
    <property type="entry name" value="CorA_TM1_TM2"/>
</dbReference>
<reference evidence="6" key="1">
    <citation type="submission" date="2020-04" db="EMBL/GenBank/DDBJ databases">
        <title>Draft genome resource of the tomato pathogen Pseudocercospora fuligena.</title>
        <authorList>
            <person name="Zaccaron A."/>
        </authorList>
    </citation>
    <scope>NUCLEOTIDE SEQUENCE</scope>
    <source>
        <strain evidence="6">PF001</strain>
    </source>
</reference>
<accession>A0A8H6RWB0</accession>
<dbReference type="EMBL" id="JABCIY010000001">
    <property type="protein sequence ID" value="KAF7198326.1"/>
    <property type="molecule type" value="Genomic_DNA"/>
</dbReference>
<evidence type="ECO:0000256" key="2">
    <source>
        <dbReference type="ARBA" id="ARBA00022692"/>
    </source>
</evidence>
<evidence type="ECO:0000313" key="6">
    <source>
        <dbReference type="EMBL" id="KAF7198326.1"/>
    </source>
</evidence>
<evidence type="ECO:0000256" key="1">
    <source>
        <dbReference type="ARBA" id="ARBA00004141"/>
    </source>
</evidence>
<dbReference type="InterPro" id="IPR002523">
    <property type="entry name" value="MgTranspt_CorA/ZnTranspt_ZntB"/>
</dbReference>
<keyword evidence="4 5" id="KW-0472">Membrane</keyword>
<dbReference type="Pfam" id="PF01544">
    <property type="entry name" value="CorA"/>
    <property type="match status" value="1"/>
</dbReference>
<feature type="transmembrane region" description="Helical" evidence="5">
    <location>
        <begin position="431"/>
        <end position="454"/>
    </location>
</feature>
<feature type="transmembrane region" description="Helical" evidence="5">
    <location>
        <begin position="263"/>
        <end position="286"/>
    </location>
</feature>
<organism evidence="6 7">
    <name type="scientific">Pseudocercospora fuligena</name>
    <dbReference type="NCBI Taxonomy" id="685502"/>
    <lineage>
        <taxon>Eukaryota</taxon>
        <taxon>Fungi</taxon>
        <taxon>Dikarya</taxon>
        <taxon>Ascomycota</taxon>
        <taxon>Pezizomycotina</taxon>
        <taxon>Dothideomycetes</taxon>
        <taxon>Dothideomycetidae</taxon>
        <taxon>Mycosphaerellales</taxon>
        <taxon>Mycosphaerellaceae</taxon>
        <taxon>Pseudocercospora</taxon>
    </lineage>
</organism>
<protein>
    <submittedName>
        <fullName evidence="6">Uncharacterized protein</fullName>
    </submittedName>
</protein>
<evidence type="ECO:0000256" key="4">
    <source>
        <dbReference type="ARBA" id="ARBA00023136"/>
    </source>
</evidence>
<feature type="transmembrane region" description="Helical" evidence="5">
    <location>
        <begin position="400"/>
        <end position="419"/>
    </location>
</feature>
<gene>
    <name evidence="6" type="ORF">HII31_00065</name>
</gene>
<evidence type="ECO:0000256" key="5">
    <source>
        <dbReference type="SAM" id="Phobius"/>
    </source>
</evidence>